<evidence type="ECO:0000313" key="3">
    <source>
        <dbReference type="Proteomes" id="UP000662088"/>
    </source>
</evidence>
<name>A0A8I0AEU5_9CLOT</name>
<sequence>MISINKKIIELEEFEKIYKITEYRKLVEIVNLLIEKGEIIPIKNSGGNGKSPTLYKRYRVVPKIQDNEEILNEIHYKLCSRFNVEYYEGHLDKYKEHRGYILKLNDFMINNSRLLDSKISINERAFQIWGREKFLQKEGGKTILKNLGISLETLNYYDTSEPLAYYSHNKYIPQNILIIENKDTYFTMRNHMISGNNTILGEKIDTIIYGGGKNVKKAFNDFKISVEKHIYNNSNKFFYFGDLDYEGIIIYEGFYESFYKEYYLRPFFNGYRKMIDKVKALNIDLPKTKDGQNRNTTGLFFKHLQLVADNDIDSFTEYEKEIKKILENDLYVPQEIINITDL</sequence>
<accession>A0A8I0AEU5</accession>
<dbReference type="InterPro" id="IPR024534">
    <property type="entry name" value="JetD_C"/>
</dbReference>
<feature type="domain" description="Wadjet protein JetD C-terminal" evidence="1">
    <location>
        <begin position="149"/>
        <end position="254"/>
    </location>
</feature>
<organism evidence="2 3">
    <name type="scientific">Clostridium lentum</name>
    <dbReference type="NCBI Taxonomy" id="2763037"/>
    <lineage>
        <taxon>Bacteria</taxon>
        <taxon>Bacillati</taxon>
        <taxon>Bacillota</taxon>
        <taxon>Clostridia</taxon>
        <taxon>Eubacteriales</taxon>
        <taxon>Clostridiaceae</taxon>
        <taxon>Clostridium</taxon>
    </lineage>
</organism>
<dbReference type="EMBL" id="JACOOQ010000023">
    <property type="protein sequence ID" value="MBC5641074.1"/>
    <property type="molecule type" value="Genomic_DNA"/>
</dbReference>
<protein>
    <recommendedName>
        <fullName evidence="1">Wadjet protein JetD C-terminal domain-containing protein</fullName>
    </recommendedName>
</protein>
<keyword evidence="3" id="KW-1185">Reference proteome</keyword>
<dbReference type="AlphaFoldDB" id="A0A8I0AEU5"/>
<reference evidence="2" key="1">
    <citation type="submission" date="2020-08" db="EMBL/GenBank/DDBJ databases">
        <title>Genome public.</title>
        <authorList>
            <person name="Liu C."/>
            <person name="Sun Q."/>
        </authorList>
    </citation>
    <scope>NUCLEOTIDE SEQUENCE</scope>
    <source>
        <strain evidence="2">NSJ-42</strain>
    </source>
</reference>
<gene>
    <name evidence="2" type="ORF">H8R92_11760</name>
</gene>
<evidence type="ECO:0000313" key="2">
    <source>
        <dbReference type="EMBL" id="MBC5641074.1"/>
    </source>
</evidence>
<dbReference type="Proteomes" id="UP000662088">
    <property type="component" value="Unassembled WGS sequence"/>
</dbReference>
<dbReference type="RefSeq" id="WP_186835554.1">
    <property type="nucleotide sequence ID" value="NZ_JACOOQ010000023.1"/>
</dbReference>
<dbReference type="Pfam" id="PF09983">
    <property type="entry name" value="JetD_C"/>
    <property type="match status" value="1"/>
</dbReference>
<proteinExistence type="predicted"/>
<evidence type="ECO:0000259" key="1">
    <source>
        <dbReference type="Pfam" id="PF09983"/>
    </source>
</evidence>
<comment type="caution">
    <text evidence="2">The sequence shown here is derived from an EMBL/GenBank/DDBJ whole genome shotgun (WGS) entry which is preliminary data.</text>
</comment>